<evidence type="ECO:0008006" key="13">
    <source>
        <dbReference type="Google" id="ProtNLM"/>
    </source>
</evidence>
<feature type="domain" description="Abnormal spindle-like microcephaly-associated protein ASH" evidence="8">
    <location>
        <begin position="1618"/>
        <end position="1703"/>
    </location>
</feature>
<dbReference type="InterPro" id="IPR013783">
    <property type="entry name" value="Ig-like_fold"/>
</dbReference>
<evidence type="ECO:0000259" key="8">
    <source>
        <dbReference type="Pfam" id="PF15780"/>
    </source>
</evidence>
<dbReference type="Gene3D" id="2.60.40.10">
    <property type="entry name" value="Immunoglobulins"/>
    <property type="match status" value="8"/>
</dbReference>
<evidence type="ECO:0000256" key="5">
    <source>
        <dbReference type="ARBA" id="ARBA00023273"/>
    </source>
</evidence>
<reference evidence="12" key="1">
    <citation type="journal article" date="2020" name="Appl. Environ. Microbiol.">
        <title>Diazotrophic Anaeromyxobacter Isolates from Soils.</title>
        <authorList>
            <person name="Masuda Y."/>
            <person name="Yamanaka H."/>
            <person name="Xu Z.X."/>
            <person name="Shiratori Y."/>
            <person name="Aono T."/>
            <person name="Amachi S."/>
            <person name="Senoo K."/>
            <person name="Itoh H."/>
        </authorList>
    </citation>
    <scope>NUCLEOTIDE SEQUENCE [LARGE SCALE GENOMIC DNA]</scope>
    <source>
        <strain evidence="12">R267</strain>
    </source>
</reference>
<dbReference type="InterPro" id="IPR054090">
    <property type="entry name" value="Cep192_Spd-2-like_dom"/>
</dbReference>
<dbReference type="NCBIfam" id="NF012200">
    <property type="entry name" value="choice_anch_D"/>
    <property type="match status" value="7"/>
</dbReference>
<dbReference type="InterPro" id="IPR045087">
    <property type="entry name" value="Cu-oxidase_fam"/>
</dbReference>
<feature type="chain" id="PRO_5029602409" description="Multicopper oxidase type 2" evidence="7">
    <location>
        <begin position="30"/>
        <end position="1931"/>
    </location>
</feature>
<keyword evidence="3" id="KW-0963">Cytoplasm</keyword>
<feature type="domain" description="Cep192/Spd-2-like" evidence="9">
    <location>
        <begin position="1832"/>
        <end position="1930"/>
    </location>
</feature>
<keyword evidence="4" id="KW-0969">Cilium</keyword>
<keyword evidence="12" id="KW-1185">Reference proteome</keyword>
<comment type="subcellular location">
    <subcellularLocation>
        <location evidence="1">Cell projection</location>
        <location evidence="1">Cilium</location>
    </subcellularLocation>
    <subcellularLocation>
        <location evidence="2">Cytoplasm</location>
    </subcellularLocation>
</comment>
<accession>A0A7I9VKL6</accession>
<evidence type="ECO:0000256" key="4">
    <source>
        <dbReference type="ARBA" id="ARBA00023069"/>
    </source>
</evidence>
<dbReference type="PANTHER" id="PTHR48267">
    <property type="entry name" value="CUPREDOXIN SUPERFAMILY PROTEIN"/>
    <property type="match status" value="1"/>
</dbReference>
<gene>
    <name evidence="11" type="ORF">AMYX_14310</name>
</gene>
<dbReference type="Proteomes" id="UP000503640">
    <property type="component" value="Unassembled WGS sequence"/>
</dbReference>
<evidence type="ECO:0000313" key="11">
    <source>
        <dbReference type="EMBL" id="GEJ56690.1"/>
    </source>
</evidence>
<evidence type="ECO:0000256" key="3">
    <source>
        <dbReference type="ARBA" id="ARBA00022490"/>
    </source>
</evidence>
<evidence type="ECO:0000256" key="6">
    <source>
        <dbReference type="SAM" id="MobiDB-lite"/>
    </source>
</evidence>
<evidence type="ECO:0000256" key="1">
    <source>
        <dbReference type="ARBA" id="ARBA00004138"/>
    </source>
</evidence>
<dbReference type="InterPro" id="IPR053879">
    <property type="entry name" value="HYDIN_VesB_CFA65-like_Ig"/>
</dbReference>
<dbReference type="InterPro" id="IPR031549">
    <property type="entry name" value="ASH"/>
</dbReference>
<keyword evidence="5" id="KW-0966">Cell projection</keyword>
<keyword evidence="7" id="KW-0732">Signal</keyword>
<evidence type="ECO:0000256" key="7">
    <source>
        <dbReference type="SAM" id="SignalP"/>
    </source>
</evidence>
<dbReference type="PANTHER" id="PTHR48267:SF1">
    <property type="entry name" value="BILIRUBIN OXIDASE"/>
    <property type="match status" value="1"/>
</dbReference>
<evidence type="ECO:0000259" key="9">
    <source>
        <dbReference type="Pfam" id="PF22073"/>
    </source>
</evidence>
<organism evidence="11 12">
    <name type="scientific">Anaeromyxobacter diazotrophicus</name>
    <dbReference type="NCBI Taxonomy" id="2590199"/>
    <lineage>
        <taxon>Bacteria</taxon>
        <taxon>Pseudomonadati</taxon>
        <taxon>Myxococcota</taxon>
        <taxon>Myxococcia</taxon>
        <taxon>Myxococcales</taxon>
        <taxon>Cystobacterineae</taxon>
        <taxon>Anaeromyxobacteraceae</taxon>
        <taxon>Anaeromyxobacter</taxon>
    </lineage>
</organism>
<evidence type="ECO:0000259" key="10">
    <source>
        <dbReference type="Pfam" id="PF22544"/>
    </source>
</evidence>
<evidence type="ECO:0000256" key="2">
    <source>
        <dbReference type="ARBA" id="ARBA00004496"/>
    </source>
</evidence>
<dbReference type="Pfam" id="PF22073">
    <property type="entry name" value="Cep192_D4"/>
    <property type="match status" value="1"/>
</dbReference>
<dbReference type="Pfam" id="PF15780">
    <property type="entry name" value="ASH"/>
    <property type="match status" value="1"/>
</dbReference>
<dbReference type="EMBL" id="BJTG01000003">
    <property type="protein sequence ID" value="GEJ56690.1"/>
    <property type="molecule type" value="Genomic_DNA"/>
</dbReference>
<feature type="domain" description="HYDIN/VesB/CFA65-like Ig-like" evidence="10">
    <location>
        <begin position="1535"/>
        <end position="1605"/>
    </location>
</feature>
<dbReference type="GO" id="GO:0005737">
    <property type="term" value="C:cytoplasm"/>
    <property type="evidence" value="ECO:0007669"/>
    <property type="project" value="UniProtKB-SubCell"/>
</dbReference>
<protein>
    <recommendedName>
        <fullName evidence="13">Multicopper oxidase type 2</fullName>
    </recommendedName>
</protein>
<name>A0A7I9VKL6_9BACT</name>
<sequence length="1931" mass="198217">MFNRLGIHWKGLAALLAAGCVALPLTARAQASSAQPSVVPSPKGDGSTMTLMRRTTQADRAGAALRALQRKKANAAVAPAAAPKLAPKAAPKAGASRLRAAGTASRAATLAPALPPYDLYASPNYATSKYPTATCSNSPGVTCQKDADCPGYQPPFLIGPNLFPSAETCTGPVVPGTGIQKFVDTLPGFCSVTGPNDLGNCLPIAMPDTSTFPGADYYEIGLQDYRYQFHRDLPNKTKVRGYYQKNTSDPYASKNFYLGPFIVARTDRPVRVKFTNELGVGAAGDFFIPVDKTLSGTDLGPDGTPYTQNRATVHLHGGNSPWISDGTQHQWTTPVGENTTTHKRGVNVEFVPDMWFDVNGNPLAACSGQVSCAVPGATNDPGDGRLTFYWTNQQSGRLMFFHDHAYGITRLGVYAGEAAGYLLVKPDDEDRLAAATVPGTLGTKFFDPASAVTTATSPDLDHVIPLVLQDKTFVPPAAQLAQQDPTWDPALWSGEDGLWYPHVYTPNQWPGNPDLSSTNPMGRWDYGPWFWPMQTSLTGVTWDGQVVNRPLTIPCRSALAVDPLTNPNGDTECPSTPSPSMVPESFLDTPVVNGTAYPTLTVDPAAYRFQILNAANERNFNLSLFVADASGTEVKMVDAVPHSSSSVPPLCSGSAPLSDVTGSPNGPDLGPATCWPRDWPVDARQGGVPDPATVGPKWIQIGSEAGLLPAPAVIPPLPVNYELNKRNIVVLNVSTKALFMGPAERADVVVDFSAYAGKTLILYNDSPAPVPAGDPRQDLYTGAPDQTTVGGAPSPLPGYGPNNRTVMQIKVRAAASASQPPVDLAAITTALNQAFAGSQPPPIVPEAVYNQVYNPATPFANTYLPIQALSLTFTPIGQSQPVTIPFANKALHELFTTDQGRMNSLLGVEIPNTNWLNQTTIPFANFDPTTEFLTDGVPQIWKITHNGVDTHTIHFHLFNAQVLNRVGWDGQIRAPDANELGWKEVVRMNPLEDVLIALKPVKQNLPWPLPDKIRPLDVDRPLGTASQFTGVDVNNNPIQITNQLVNFGQEYIWHCHLLGHEEEDMMRSEVLVTAPEVPSSLVVSQPLPTDQPVLVWRDESKSAMTFTVQRSTDPTFANDLVTFSAAAPTVQPGPASATDANALVGGQVYYYRVRGEKVLTSPALPGQTFPATSNWSNVAQLGTVALVTVSPDAVAFGDQRVGTASAARSVTLTAGGITSLAISVVGAQAADFAIASTSTCGPSLGAGASCTVDLVFKPAALGARAATLEILTSASVVPLSVALTGNGVAPVASVSPLTLSFGNQLVNVTSAAQAVTLTNTGTLPLTVTGLALAGTNPGDFAQTSTCPVAPATLAAGAACTVSVTFRPSALAARGARLTVSTDDPITPVVTVTLDGTGIAPLLTVNPNALAFVNQLVTNPPAAGAAQTVTLTNGGTAPVASLAAGLSGGNAAEFQVVSSSCGTTLAAGGSCTVAVAFAPATSGAKAASLVITGTDGVNPIPAQAVALTGTDVAPVAGLAPNPLTFAAQTLNTPSAPQTLTLSNTGTAPLTVSGITASGDFSQTSSCATVAAGASCAITVTFTPTATGTRSGTVTVTSSDPVNPTLTAAVNGMGTAISLSPSVLAFGTQLVGTTSASRSVTLINTGTTALAITSVGVSGANAADYAVTNNCAASLSAGRSCTLGVRFTPAAVGPSTATLSVVTSDPAGPATVALSGTGGVPVAAVAPTSLAFTSAMNVTSAAQTVTVTNTGTSPLTLNGTALGGTDPSQFARTSTCGPSLAAGASCTIDVTFTPTTYGGVLTKSATLTVNVAAPATSQTVSLTGTILVPTYTLTPTALTFAKQTVGTTSAAQTVTLANTGTAPLGIRGITLGGNNPGSFAQTNSCGTSVAAGASCTISVTFTPTRVGSRTATLNVRVSAPAVSQSVTLTGSGQ</sequence>
<feature type="domain" description="HYDIN/VesB/CFA65-like Ig-like" evidence="10">
    <location>
        <begin position="1735"/>
        <end position="1819"/>
    </location>
</feature>
<feature type="region of interest" description="Disordered" evidence="6">
    <location>
        <begin position="773"/>
        <end position="799"/>
    </location>
</feature>
<feature type="signal peptide" evidence="7">
    <location>
        <begin position="1"/>
        <end position="29"/>
    </location>
</feature>
<evidence type="ECO:0000313" key="12">
    <source>
        <dbReference type="Proteomes" id="UP000503640"/>
    </source>
</evidence>
<proteinExistence type="predicted"/>
<dbReference type="RefSeq" id="WP_176064176.1">
    <property type="nucleotide sequence ID" value="NZ_BJTG01000003.1"/>
</dbReference>
<dbReference type="InterPro" id="IPR008972">
    <property type="entry name" value="Cupredoxin"/>
</dbReference>
<dbReference type="Pfam" id="PF22544">
    <property type="entry name" value="HYDIN_VesB_CFA65-like_Ig"/>
    <property type="match status" value="2"/>
</dbReference>
<comment type="caution">
    <text evidence="11">The sequence shown here is derived from an EMBL/GenBank/DDBJ whole genome shotgun (WGS) entry which is preliminary data.</text>
</comment>
<dbReference type="Gene3D" id="2.60.40.420">
    <property type="entry name" value="Cupredoxins - blue copper proteins"/>
    <property type="match status" value="3"/>
</dbReference>
<dbReference type="SUPFAM" id="SSF49503">
    <property type="entry name" value="Cupredoxins"/>
    <property type="match status" value="3"/>
</dbReference>